<gene>
    <name evidence="1" type="ORF">DSAG12_00923</name>
</gene>
<dbReference type="KEGG" id="psyt:DSAG12_00923"/>
<accession>A0A5B9D8K7</accession>
<evidence type="ECO:0000313" key="2">
    <source>
        <dbReference type="Proteomes" id="UP000321408"/>
    </source>
</evidence>
<name>A0A5B9D8K7_9ARCH</name>
<evidence type="ECO:0000313" key="1">
    <source>
        <dbReference type="EMBL" id="QEE15100.1"/>
    </source>
</evidence>
<keyword evidence="2" id="KW-1185">Reference proteome</keyword>
<reference evidence="1 2" key="2">
    <citation type="journal article" date="2024" name="Int. J. Syst. Evol. Microbiol.">
        <title>Promethearchaeum syntrophicum gen. nov., sp. nov., an anaerobic, obligately syntrophic archaeon, the first isolate of the lineage 'Asgard' archaea, and proposal of the new archaeal phylum Promethearchaeota phyl. nov. and kingdom Promethearchaeati regn. nov.</title>
        <authorList>
            <person name="Imachi H."/>
            <person name="Nobu M.K."/>
            <person name="Kato S."/>
            <person name="Takaki Y."/>
            <person name="Miyazaki M."/>
            <person name="Miyata M."/>
            <person name="Ogawara M."/>
            <person name="Saito Y."/>
            <person name="Sakai S."/>
            <person name="Tahara Y.O."/>
            <person name="Takano Y."/>
            <person name="Tasumi E."/>
            <person name="Uematsu K."/>
            <person name="Yoshimura T."/>
            <person name="Itoh T."/>
            <person name="Ohkuma M."/>
            <person name="Takai K."/>
        </authorList>
    </citation>
    <scope>NUCLEOTIDE SEQUENCE [LARGE SCALE GENOMIC DNA]</scope>
    <source>
        <strain evidence="1 2">MK-D1</strain>
    </source>
</reference>
<protein>
    <submittedName>
        <fullName evidence="1">Uncharacterized protein</fullName>
    </submittedName>
</protein>
<organism evidence="1 2">
    <name type="scientific">Promethearchaeum syntrophicum</name>
    <dbReference type="NCBI Taxonomy" id="2594042"/>
    <lineage>
        <taxon>Archaea</taxon>
        <taxon>Promethearchaeati</taxon>
        <taxon>Promethearchaeota</taxon>
        <taxon>Promethearchaeia</taxon>
        <taxon>Promethearchaeales</taxon>
        <taxon>Promethearchaeaceae</taxon>
        <taxon>Promethearchaeum</taxon>
    </lineage>
</organism>
<dbReference type="GeneID" id="41328921"/>
<sequence>MFSDIFSYITDFIIEESHLSLDWDLSYSGVYYICVSGLNFGDFYDMDIRIAGLPDDWAEPNDYYYEAKHLDLGYHGGMVQNDDDFFIFSLAEG</sequence>
<dbReference type="Proteomes" id="UP000321408">
    <property type="component" value="Chromosome"/>
</dbReference>
<reference evidence="1 2" key="1">
    <citation type="journal article" date="2020" name="Nature">
        <title>Isolation of an archaeon at the prokaryote-eukaryote interface.</title>
        <authorList>
            <person name="Imachi H."/>
            <person name="Nobu M.K."/>
            <person name="Nakahara N."/>
            <person name="Morono Y."/>
            <person name="Ogawara M."/>
            <person name="Takaki Y."/>
            <person name="Takano Y."/>
            <person name="Uematsu K."/>
            <person name="Ikuta T."/>
            <person name="Ito M."/>
            <person name="Matsui Y."/>
            <person name="Miyazaki M."/>
            <person name="Murata K."/>
            <person name="Saito Y."/>
            <person name="Sakai S."/>
            <person name="Song C."/>
            <person name="Tasumi E."/>
            <person name="Yamanaka Y."/>
            <person name="Yamaguchi T."/>
            <person name="Kamagata Y."/>
            <person name="Tamaki H."/>
            <person name="Takai K."/>
        </authorList>
    </citation>
    <scope>NUCLEOTIDE SEQUENCE [LARGE SCALE GENOMIC DNA]</scope>
    <source>
        <strain evidence="1 2">MK-D1</strain>
    </source>
</reference>
<dbReference type="EMBL" id="CP042905">
    <property type="protein sequence ID" value="QEE15100.1"/>
    <property type="molecule type" value="Genomic_DNA"/>
</dbReference>
<dbReference type="RefSeq" id="WP_147662024.1">
    <property type="nucleotide sequence ID" value="NZ_CP042905.2"/>
</dbReference>
<dbReference type="AlphaFoldDB" id="A0A5B9D8K7"/>
<proteinExistence type="predicted"/>